<feature type="transmembrane region" description="Helical" evidence="23">
    <location>
        <begin position="108"/>
        <end position="129"/>
    </location>
</feature>
<dbReference type="InterPro" id="IPR003663">
    <property type="entry name" value="Sugar/inositol_transpt"/>
</dbReference>
<dbReference type="PANTHER" id="PTHR48020:SF12">
    <property type="entry name" value="PROTON MYO-INOSITOL COTRANSPORTER"/>
    <property type="match status" value="1"/>
</dbReference>
<evidence type="ECO:0000256" key="1">
    <source>
        <dbReference type="ARBA" id="ARBA00004141"/>
    </source>
</evidence>
<protein>
    <recommendedName>
        <fullName evidence="15">Serine/threonine-protein kinase BUR1</fullName>
        <ecNumber evidence="5">2.7.11.22</ecNumber>
        <ecNumber evidence="4">2.7.11.23</ecNumber>
    </recommendedName>
    <alternativeName>
        <fullName evidence="20">Serine/threonine-protein kinase bur1</fullName>
    </alternativeName>
</protein>
<dbReference type="InterPro" id="IPR020846">
    <property type="entry name" value="MFS_dom"/>
</dbReference>
<feature type="domain" description="Protein kinase" evidence="24">
    <location>
        <begin position="616"/>
        <end position="920"/>
    </location>
</feature>
<evidence type="ECO:0000256" key="17">
    <source>
        <dbReference type="ARBA" id="ARBA00048367"/>
    </source>
</evidence>
<dbReference type="SMART" id="SM00220">
    <property type="entry name" value="S_TKc"/>
    <property type="match status" value="1"/>
</dbReference>
<dbReference type="Gene3D" id="1.10.510.10">
    <property type="entry name" value="Transferase(Phosphotransferase) domain 1"/>
    <property type="match status" value="1"/>
</dbReference>
<evidence type="ECO:0000256" key="16">
    <source>
        <dbReference type="ARBA" id="ARBA00047811"/>
    </source>
</evidence>
<comment type="subcellular location">
    <subcellularLocation>
        <location evidence="1">Membrane</location>
        <topology evidence="1">Multi-pass membrane protein</topology>
    </subcellularLocation>
</comment>
<dbReference type="InterPro" id="IPR000719">
    <property type="entry name" value="Prot_kinase_dom"/>
</dbReference>
<keyword evidence="8" id="KW-0808">Transferase</keyword>
<sequence>MVFDRNNNNKNPNSVKSSEVLTSSTSSMISSPSSSKDLLQNNQSVNDFSSIQVSESESKPSRTVIILTLVSSISGFMFGYDTGYISSALVQIGTDLSNKILTSGEKELITSATSLGALLGAILGGVLANLIGRKKVLLGSNIIFIVGTIIQLVAKHVWTMIAGRFVLGWGVGIASLIAPLMLSELAPSKYRGRLIVTNVMFITGGQLVAYLINWGLTRVAHGWKVSVGLCMVPPAVQFVLFWFLPDTPRFYVMNGEFDRAKKVLKKIYNDPSDAFVDATIDEMITSNSQVPGKNPLYKAWESIKIIHKTPGNFRALILACGLQGIQQFTGFNSLMYFSATIFETIGFRNPTAVSIIVAATNFVFTGIALCIIDKVGRRKILLIGIPCMCIALIVCAIAFHFLNVDFSSGGEVISRGINGWGIVVIIGMILYVASYAIGIGNAAWVGVELFSDVNVRSIGAMYAASTNWAGSLVIASTFLTMLQNITPTGTFSFFAGLCFISFLFVFFLLPDTAGLELEETTEFLANGFNVRQANQISKQRKKNSKFTTLNRTTTHRNDHVYKQSHNNNQQQANHHQPRAQQQHVPAQQPALPSQREINEPETIKGPVREMNRLQDYEILEKLGQGTFGVVQKAKRRSTNEVVAIKQLINHSAKEGFPLTAMREITILKQLDHTNILRISEMIFEEGKNNANSEIYNRGSFYTVSPYMASDLVGLLENPKIKLQLNEMKCLTQQLLRGIQYIHEQNYLHRDIKAANILIDSNGILKIADFGLARLYHGTVPRKGMGPGGGERAYTSLVVTRWYRPPEILLGERKYTTAVDIWGIGCVFAELFTRKPILVGKSDAHQAQLIFELIGPPTDWGDAARLPNKADYSIGLSCKRTLEAKFDKIMPKLAINLLSGFLTLNPYKRLNALDALNHDFFKTDPLPLKPEELPKYEDCHEIDKEKFKKMKDIQHREKLMTDLKPPTEPRFENRSENRNNNDVNSKYGEEDYDYRDEEEPFYNDEQEFQSSKQAPPPPPQEQDSQLKDKPGSRGRHDVYRPQQQQHRQYNQYGRNNRNEDNQQHGRYNRNQDDDRYGKYNSRTQRDDQYQQYDKYSKSQDDDYHHREPWKDQREEFLEEQHSQARRPQSKDRSISRDSSHYRPRYQKDVNDKAPEIKRSEYYDDRRDSNVPRDQQPPPKSLPKIPPTPTGPKAHQTEPITSSSRIRSATEKDSIKSKYENYKPISTISPAMSSHNDISGSVTPKNLQSSATEKEALKKSNQSTITMVPPPSASNASSIASLPSKPRNFAREKSMSSEKREPIVMKVEDNDVKEIKITSKDKLSDLKDMGSGPPISQTMEQTTTSQDIITPKNSAERVSNDVKSSLKSSAYKPNKLQFDSIKNKIHAIPSGNIKPSLSPSPRSGSSTTHKPKVDSPLSKKVISISSGKKETTSRKRKRDNDDVGNESKRYQCKDEYGSNLTDAEEDDDFKGNDKEVLDKFLDQPGLKRSIIYRKFLNE</sequence>
<comment type="catalytic activity">
    <reaction evidence="18">
        <text>myo-inositol(out) + H(+)(out) = myo-inositol(in) + H(+)(in)</text>
        <dbReference type="Rhea" id="RHEA:60364"/>
        <dbReference type="ChEBI" id="CHEBI:15378"/>
        <dbReference type="ChEBI" id="CHEBI:17268"/>
    </reaction>
</comment>
<evidence type="ECO:0000256" key="13">
    <source>
        <dbReference type="ARBA" id="ARBA00022989"/>
    </source>
</evidence>
<comment type="similarity">
    <text evidence="3">Belongs to the major facilitator superfamily. Sugar transporter (TC 2.A.1.1) family.</text>
</comment>
<evidence type="ECO:0000256" key="8">
    <source>
        <dbReference type="ARBA" id="ARBA00022679"/>
    </source>
</evidence>
<feature type="compositionally biased region" description="Low complexity" evidence="22">
    <location>
        <begin position="1271"/>
        <end position="1282"/>
    </location>
</feature>
<keyword evidence="27" id="KW-1185">Reference proteome</keyword>
<feature type="transmembrane region" description="Helical" evidence="23">
    <location>
        <begin position="422"/>
        <end position="447"/>
    </location>
</feature>
<comment type="catalytic activity">
    <reaction evidence="19">
        <text>[DNA-directed RNA polymerase] + ATP = phospho-[DNA-directed RNA polymerase] + ADP + H(+)</text>
        <dbReference type="Rhea" id="RHEA:10216"/>
        <dbReference type="Rhea" id="RHEA-COMP:11321"/>
        <dbReference type="Rhea" id="RHEA-COMP:11322"/>
        <dbReference type="ChEBI" id="CHEBI:15378"/>
        <dbReference type="ChEBI" id="CHEBI:30616"/>
        <dbReference type="ChEBI" id="CHEBI:43176"/>
        <dbReference type="ChEBI" id="CHEBI:68546"/>
        <dbReference type="ChEBI" id="CHEBI:456216"/>
        <dbReference type="EC" id="2.7.11.23"/>
    </reaction>
</comment>
<feature type="compositionally biased region" description="Polar residues" evidence="22">
    <location>
        <begin position="1196"/>
        <end position="1205"/>
    </location>
</feature>
<feature type="compositionally biased region" description="Basic and acidic residues" evidence="22">
    <location>
        <begin position="1425"/>
        <end position="1454"/>
    </location>
</feature>
<keyword evidence="13 23" id="KW-1133">Transmembrane helix</keyword>
<comment type="catalytic activity">
    <reaction evidence="16">
        <text>L-threonyl-[protein] + ATP = O-phospho-L-threonyl-[protein] + ADP + H(+)</text>
        <dbReference type="Rhea" id="RHEA:46608"/>
        <dbReference type="Rhea" id="RHEA-COMP:11060"/>
        <dbReference type="Rhea" id="RHEA-COMP:11605"/>
        <dbReference type="ChEBI" id="CHEBI:15378"/>
        <dbReference type="ChEBI" id="CHEBI:30013"/>
        <dbReference type="ChEBI" id="CHEBI:30616"/>
        <dbReference type="ChEBI" id="CHEBI:61977"/>
        <dbReference type="ChEBI" id="CHEBI:456216"/>
        <dbReference type="EC" id="2.7.11.22"/>
    </reaction>
</comment>
<dbReference type="GO" id="GO:0008353">
    <property type="term" value="F:RNA polymerase II CTD heptapeptide repeat kinase activity"/>
    <property type="evidence" value="ECO:0007669"/>
    <property type="project" value="UniProtKB-EC"/>
</dbReference>
<evidence type="ECO:0000259" key="24">
    <source>
        <dbReference type="PROSITE" id="PS50011"/>
    </source>
</evidence>
<reference evidence="26" key="1">
    <citation type="submission" date="2022-12" db="EMBL/GenBank/DDBJ databases">
        <authorList>
            <person name="Brejova B."/>
        </authorList>
    </citation>
    <scope>NUCLEOTIDE SEQUENCE</scope>
</reference>
<keyword evidence="9 23" id="KW-0812">Transmembrane</keyword>
<feature type="transmembrane region" description="Helical" evidence="23">
    <location>
        <begin position="459"/>
        <end position="479"/>
    </location>
</feature>
<dbReference type="EC" id="2.7.11.22" evidence="5"/>
<evidence type="ECO:0000256" key="11">
    <source>
        <dbReference type="ARBA" id="ARBA00022777"/>
    </source>
</evidence>
<evidence type="ECO:0000256" key="3">
    <source>
        <dbReference type="ARBA" id="ARBA00010992"/>
    </source>
</evidence>
<dbReference type="InterPro" id="IPR011009">
    <property type="entry name" value="Kinase-like_dom_sf"/>
</dbReference>
<feature type="compositionally biased region" description="Low complexity" evidence="22">
    <location>
        <begin position="563"/>
        <end position="590"/>
    </location>
</feature>
<feature type="transmembrane region" description="Helical" evidence="23">
    <location>
        <begin position="160"/>
        <end position="182"/>
    </location>
</feature>
<keyword evidence="10 21" id="KW-0547">Nucleotide-binding</keyword>
<feature type="domain" description="Major facilitator superfamily (MFS) profile" evidence="25">
    <location>
        <begin position="67"/>
        <end position="513"/>
    </location>
</feature>
<feature type="compositionally biased region" description="Polar residues" evidence="22">
    <location>
        <begin position="1332"/>
        <end position="1351"/>
    </location>
</feature>
<dbReference type="PROSITE" id="PS00107">
    <property type="entry name" value="PROTEIN_KINASE_ATP"/>
    <property type="match status" value="1"/>
</dbReference>
<evidence type="ECO:0000259" key="25">
    <source>
        <dbReference type="PROSITE" id="PS50850"/>
    </source>
</evidence>
<dbReference type="PANTHER" id="PTHR48020">
    <property type="entry name" value="PROTON MYO-INOSITOL COTRANSPORTER"/>
    <property type="match status" value="1"/>
</dbReference>
<dbReference type="PROSITE" id="PS00216">
    <property type="entry name" value="SUGAR_TRANSPORT_1"/>
    <property type="match status" value="1"/>
</dbReference>
<evidence type="ECO:0000256" key="14">
    <source>
        <dbReference type="ARBA" id="ARBA00023136"/>
    </source>
</evidence>
<evidence type="ECO:0000256" key="6">
    <source>
        <dbReference type="ARBA" id="ARBA00022448"/>
    </source>
</evidence>
<keyword evidence="7" id="KW-0723">Serine/threonine-protein kinase</keyword>
<feature type="region of interest" description="Disordered" evidence="22">
    <location>
        <begin position="535"/>
        <end position="603"/>
    </location>
</feature>
<dbReference type="GO" id="GO:0016020">
    <property type="term" value="C:membrane"/>
    <property type="evidence" value="ECO:0007669"/>
    <property type="project" value="UniProtKB-SubCell"/>
</dbReference>
<feature type="region of interest" description="Disordered" evidence="22">
    <location>
        <begin position="1"/>
        <end position="38"/>
    </location>
</feature>
<evidence type="ECO:0000256" key="2">
    <source>
        <dbReference type="ARBA" id="ARBA00006485"/>
    </source>
</evidence>
<dbReference type="EC" id="2.7.11.23" evidence="4"/>
<evidence type="ECO:0000256" key="10">
    <source>
        <dbReference type="ARBA" id="ARBA00022741"/>
    </source>
</evidence>
<dbReference type="FunFam" id="1.20.1250.20:FF:000073">
    <property type="entry name" value="MFS myo-inositol transporter, putative"/>
    <property type="match status" value="1"/>
</dbReference>
<feature type="transmembrane region" description="Helical" evidence="23">
    <location>
        <begin position="194"/>
        <end position="213"/>
    </location>
</feature>
<comment type="catalytic activity">
    <reaction evidence="17">
        <text>L-seryl-[protein] + ATP = O-phospho-L-seryl-[protein] + ADP + H(+)</text>
        <dbReference type="Rhea" id="RHEA:17989"/>
        <dbReference type="Rhea" id="RHEA-COMP:9863"/>
        <dbReference type="Rhea" id="RHEA-COMP:11604"/>
        <dbReference type="ChEBI" id="CHEBI:15378"/>
        <dbReference type="ChEBI" id="CHEBI:29999"/>
        <dbReference type="ChEBI" id="CHEBI:30616"/>
        <dbReference type="ChEBI" id="CHEBI:83421"/>
        <dbReference type="ChEBI" id="CHEBI:456216"/>
        <dbReference type="EC" id="2.7.11.22"/>
    </reaction>
</comment>
<feature type="binding site" evidence="21">
    <location>
        <position position="645"/>
    </location>
    <ligand>
        <name>ATP</name>
        <dbReference type="ChEBI" id="CHEBI:30616"/>
    </ligand>
</feature>
<feature type="region of interest" description="Disordered" evidence="22">
    <location>
        <begin position="949"/>
        <end position="990"/>
    </location>
</feature>
<dbReference type="FunFam" id="1.10.510.10:FF:000415">
    <property type="entry name" value="CMGC/CDK/CRK7 protein kinase, variant"/>
    <property type="match status" value="1"/>
</dbReference>
<dbReference type="InterPro" id="IPR005829">
    <property type="entry name" value="Sugar_transporter_CS"/>
</dbReference>
<dbReference type="EMBL" id="CANTUO010000001">
    <property type="protein sequence ID" value="CAI5756510.1"/>
    <property type="molecule type" value="Genomic_DNA"/>
</dbReference>
<evidence type="ECO:0000313" key="27">
    <source>
        <dbReference type="Proteomes" id="UP001152885"/>
    </source>
</evidence>
<evidence type="ECO:0000256" key="21">
    <source>
        <dbReference type="PROSITE-ProRule" id="PRU10141"/>
    </source>
</evidence>
<proteinExistence type="inferred from homology"/>
<dbReference type="InterPro" id="IPR017441">
    <property type="entry name" value="Protein_kinase_ATP_BS"/>
</dbReference>
<feature type="transmembrane region" description="Helical" evidence="23">
    <location>
        <begin position="351"/>
        <end position="373"/>
    </location>
</feature>
<dbReference type="GO" id="GO:0004693">
    <property type="term" value="F:cyclin-dependent protein serine/threonine kinase activity"/>
    <property type="evidence" value="ECO:0007669"/>
    <property type="project" value="UniProtKB-EC"/>
</dbReference>
<dbReference type="OrthoDB" id="6339427at2759"/>
<evidence type="ECO:0000256" key="19">
    <source>
        <dbReference type="ARBA" id="ARBA00049280"/>
    </source>
</evidence>
<evidence type="ECO:0000256" key="9">
    <source>
        <dbReference type="ARBA" id="ARBA00022692"/>
    </source>
</evidence>
<feature type="compositionally biased region" description="Low complexity" evidence="22">
    <location>
        <begin position="1"/>
        <end position="35"/>
    </location>
</feature>
<keyword evidence="12 21" id="KW-0067">ATP-binding</keyword>
<comment type="caution">
    <text evidence="26">The sequence shown here is derived from an EMBL/GenBank/DDBJ whole genome shotgun (WGS) entry which is preliminary data.</text>
</comment>
<dbReference type="Pfam" id="PF00083">
    <property type="entry name" value="Sugar_tr"/>
    <property type="match status" value="1"/>
</dbReference>
<feature type="transmembrane region" description="Helical" evidence="23">
    <location>
        <begin position="380"/>
        <end position="402"/>
    </location>
</feature>
<dbReference type="SUPFAM" id="SSF56112">
    <property type="entry name" value="Protein kinase-like (PK-like)"/>
    <property type="match status" value="1"/>
</dbReference>
<dbReference type="InterPro" id="IPR008271">
    <property type="entry name" value="Ser/Thr_kinase_AS"/>
</dbReference>
<dbReference type="PRINTS" id="PR00171">
    <property type="entry name" value="SUGRTRNSPORT"/>
</dbReference>
<dbReference type="Pfam" id="PF00069">
    <property type="entry name" value="Pkinase"/>
    <property type="match status" value="1"/>
</dbReference>
<dbReference type="GO" id="GO:0005366">
    <property type="term" value="F:myo-inositol:proton symporter activity"/>
    <property type="evidence" value="ECO:0007669"/>
    <property type="project" value="TreeGrafter"/>
</dbReference>
<dbReference type="Proteomes" id="UP001152885">
    <property type="component" value="Unassembled WGS sequence"/>
</dbReference>
<evidence type="ECO:0000256" key="5">
    <source>
        <dbReference type="ARBA" id="ARBA00012425"/>
    </source>
</evidence>
<evidence type="ECO:0000256" key="23">
    <source>
        <dbReference type="SAM" id="Phobius"/>
    </source>
</evidence>
<feature type="compositionally biased region" description="Low complexity" evidence="22">
    <location>
        <begin position="1393"/>
        <end position="1404"/>
    </location>
</feature>
<feature type="compositionally biased region" description="Pro residues" evidence="22">
    <location>
        <begin position="1173"/>
        <end position="1188"/>
    </location>
</feature>
<feature type="compositionally biased region" description="Basic and acidic residues" evidence="22">
    <location>
        <begin position="949"/>
        <end position="978"/>
    </location>
</feature>
<feature type="transmembrane region" description="Helical" evidence="23">
    <location>
        <begin position="63"/>
        <end position="80"/>
    </location>
</feature>
<dbReference type="GO" id="GO:0030447">
    <property type="term" value="P:filamentous growth"/>
    <property type="evidence" value="ECO:0007669"/>
    <property type="project" value="UniProtKB-ARBA"/>
</dbReference>
<dbReference type="PROSITE" id="PS50011">
    <property type="entry name" value="PROTEIN_KINASE_DOM"/>
    <property type="match status" value="1"/>
</dbReference>
<comment type="similarity">
    <text evidence="2">Belongs to the protein kinase superfamily. CMGC Ser/Thr protein kinase family. CDC2/CDKX subfamily.</text>
</comment>
<keyword evidence="6" id="KW-0813">Transport</keyword>
<dbReference type="InterPro" id="IPR036259">
    <property type="entry name" value="MFS_trans_sf"/>
</dbReference>
<evidence type="ECO:0000256" key="12">
    <source>
        <dbReference type="ARBA" id="ARBA00022840"/>
    </source>
</evidence>
<dbReference type="Gene3D" id="3.30.200.20">
    <property type="entry name" value="Phosphorylase Kinase, domain 1"/>
    <property type="match status" value="1"/>
</dbReference>
<keyword evidence="14 23" id="KW-0472">Membrane</keyword>
<evidence type="ECO:0000313" key="26">
    <source>
        <dbReference type="EMBL" id="CAI5756510.1"/>
    </source>
</evidence>
<dbReference type="CDD" id="cd17360">
    <property type="entry name" value="MFS_HMIT_like"/>
    <property type="match status" value="1"/>
</dbReference>
<dbReference type="InterPro" id="IPR005828">
    <property type="entry name" value="MFS_sugar_transport-like"/>
</dbReference>
<evidence type="ECO:0000256" key="15">
    <source>
        <dbReference type="ARBA" id="ARBA00041018"/>
    </source>
</evidence>
<feature type="compositionally biased region" description="Basic and acidic residues" evidence="22">
    <location>
        <begin position="1206"/>
        <end position="1219"/>
    </location>
</feature>
<evidence type="ECO:0000256" key="18">
    <source>
        <dbReference type="ARBA" id="ARBA00049119"/>
    </source>
</evidence>
<accession>A0A9W4TUA6</accession>
<evidence type="ECO:0000256" key="7">
    <source>
        <dbReference type="ARBA" id="ARBA00022527"/>
    </source>
</evidence>
<feature type="compositionally biased region" description="Polar residues" evidence="22">
    <location>
        <begin position="1222"/>
        <end position="1249"/>
    </location>
</feature>
<dbReference type="GO" id="GO:1904679">
    <property type="term" value="P:myo-inositol import across plasma membrane"/>
    <property type="evidence" value="ECO:0007669"/>
    <property type="project" value="TreeGrafter"/>
</dbReference>
<dbReference type="InterPro" id="IPR050814">
    <property type="entry name" value="Myo-inositol_Transporter"/>
</dbReference>
<feature type="compositionally biased region" description="Basic and acidic residues" evidence="22">
    <location>
        <begin position="1023"/>
        <end position="1038"/>
    </location>
</feature>
<feature type="compositionally biased region" description="Low complexity" evidence="22">
    <location>
        <begin position="1039"/>
        <end position="1054"/>
    </location>
</feature>
<dbReference type="PROSITE" id="PS50850">
    <property type="entry name" value="MFS"/>
    <property type="match status" value="1"/>
</dbReference>
<name>A0A9W4TUA6_9ASCO</name>
<feature type="transmembrane region" description="Helical" evidence="23">
    <location>
        <begin position="136"/>
        <end position="154"/>
    </location>
</feature>
<dbReference type="SUPFAM" id="SSF103473">
    <property type="entry name" value="MFS general substrate transporter"/>
    <property type="match status" value="1"/>
</dbReference>
<keyword evidence="11" id="KW-0418">Kinase</keyword>
<feature type="region of interest" description="Disordered" evidence="22">
    <location>
        <begin position="1319"/>
        <end position="1467"/>
    </location>
</feature>
<feature type="region of interest" description="Disordered" evidence="22">
    <location>
        <begin position="1002"/>
        <end position="1303"/>
    </location>
</feature>
<evidence type="ECO:0000256" key="4">
    <source>
        <dbReference type="ARBA" id="ARBA00012409"/>
    </source>
</evidence>
<dbReference type="NCBIfam" id="TIGR00879">
    <property type="entry name" value="SP"/>
    <property type="match status" value="1"/>
</dbReference>
<dbReference type="PROSITE" id="PS00108">
    <property type="entry name" value="PROTEIN_KINASE_ST"/>
    <property type="match status" value="1"/>
</dbReference>
<feature type="compositionally biased region" description="Basic and acidic residues" evidence="22">
    <location>
        <begin position="1287"/>
        <end position="1303"/>
    </location>
</feature>
<feature type="compositionally biased region" description="Basic and acidic residues" evidence="22">
    <location>
        <begin position="1055"/>
        <end position="1169"/>
    </location>
</feature>
<feature type="transmembrane region" description="Helical" evidence="23">
    <location>
        <begin position="491"/>
        <end position="509"/>
    </location>
</feature>
<dbReference type="Gene3D" id="1.20.1250.20">
    <property type="entry name" value="MFS general substrate transporter like domains"/>
    <property type="match status" value="1"/>
</dbReference>
<evidence type="ECO:0000256" key="20">
    <source>
        <dbReference type="ARBA" id="ARBA00073250"/>
    </source>
</evidence>
<dbReference type="GO" id="GO:0005524">
    <property type="term" value="F:ATP binding"/>
    <property type="evidence" value="ECO:0007669"/>
    <property type="project" value="UniProtKB-UniRule"/>
</dbReference>
<organism evidence="26 27">
    <name type="scientific">Candida verbasci</name>
    <dbReference type="NCBI Taxonomy" id="1227364"/>
    <lineage>
        <taxon>Eukaryota</taxon>
        <taxon>Fungi</taxon>
        <taxon>Dikarya</taxon>
        <taxon>Ascomycota</taxon>
        <taxon>Saccharomycotina</taxon>
        <taxon>Pichiomycetes</taxon>
        <taxon>Debaryomycetaceae</taxon>
        <taxon>Candida/Lodderomyces clade</taxon>
        <taxon>Candida</taxon>
    </lineage>
</organism>
<gene>
    <name evidence="26" type="ORF">CANVERA_P1027</name>
</gene>
<evidence type="ECO:0000256" key="22">
    <source>
        <dbReference type="SAM" id="MobiDB-lite"/>
    </source>
</evidence>
<feature type="transmembrane region" description="Helical" evidence="23">
    <location>
        <begin position="225"/>
        <end position="244"/>
    </location>
</feature>